<name>A0A7U9GS14_PSEFL</name>
<evidence type="ECO:0000313" key="2">
    <source>
        <dbReference type="Proteomes" id="UP000006045"/>
    </source>
</evidence>
<dbReference type="EMBL" id="CM001561">
    <property type="protein sequence ID" value="EJZ56762.1"/>
    <property type="molecule type" value="Genomic_DNA"/>
</dbReference>
<reference evidence="1 2" key="1">
    <citation type="submission" date="2012-08" db="EMBL/GenBank/DDBJ databases">
        <title>The genome of cave-isolated P. fluorescens strain R124 demonstrates phenotypic adaptation to the mineral environment.</title>
        <authorList>
            <person name="Barton M.D."/>
            <person name="Petronio M."/>
            <person name="Giarrizzo J.G."/>
            <person name="Bowling B.V."/>
            <person name="Barton H.A."/>
        </authorList>
    </citation>
    <scope>NUCLEOTIDE SEQUENCE [LARGE SCALE GENOMIC DNA]</scope>
    <source>
        <strain evidence="1 2">R124</strain>
    </source>
</reference>
<evidence type="ECO:0000313" key="1">
    <source>
        <dbReference type="EMBL" id="EJZ56762.1"/>
    </source>
</evidence>
<protein>
    <submittedName>
        <fullName evidence="1">Uncharacterized protein</fullName>
    </submittedName>
</protein>
<sequence>MSLLNQQPPSVTLNFSLPADFVAPQGGISETRVSVKRLNFAAPITIKDWRHASLYDAGWKFDFPHPYSDVGVKYQVNVQMLHNRQPLLIELDYFVTVNKAPHRQTLHLSPIGQLYVEVQEPTTVPAEEAVTIRLHELEQPQVELVSVNHDEQTAASFYLKYDPDSVIPGKRYVLSAVENRYHQAVPVRRDRSNCPLSHANNRRGHFRP</sequence>
<dbReference type="Proteomes" id="UP000006045">
    <property type="component" value="Chromosome"/>
</dbReference>
<proteinExistence type="predicted"/>
<dbReference type="AlphaFoldDB" id="A0A7U9GS14"/>
<dbReference type="RefSeq" id="WP_003222083.1">
    <property type="nucleotide sequence ID" value="NZ_CM001561.1"/>
</dbReference>
<organism evidence="1 2">
    <name type="scientific">Pseudomonas fluorescens R124</name>
    <dbReference type="NCBI Taxonomy" id="743713"/>
    <lineage>
        <taxon>Bacteria</taxon>
        <taxon>Pseudomonadati</taxon>
        <taxon>Pseudomonadota</taxon>
        <taxon>Gammaproteobacteria</taxon>
        <taxon>Pseudomonadales</taxon>
        <taxon>Pseudomonadaceae</taxon>
        <taxon>Pseudomonas</taxon>
    </lineage>
</organism>
<accession>A0A7U9GS14</accession>
<gene>
    <name evidence="1" type="ORF">I1A_001073</name>
</gene>